<name>A0ABT7M185_9CYAN</name>
<dbReference type="EMBL" id="JASVEJ010000018">
    <property type="protein sequence ID" value="MDL5056806.1"/>
    <property type="molecule type" value="Genomic_DNA"/>
</dbReference>
<dbReference type="RefSeq" id="WP_284474342.1">
    <property type="nucleotide sequence ID" value="NZ_JASVEJ010000018.1"/>
</dbReference>
<dbReference type="Proteomes" id="UP001230986">
    <property type="component" value="Unassembled WGS sequence"/>
</dbReference>
<evidence type="ECO:0000256" key="2">
    <source>
        <dbReference type="ARBA" id="ARBA00022738"/>
    </source>
</evidence>
<dbReference type="SMART" id="SM00567">
    <property type="entry name" value="EZ_HEAT"/>
    <property type="match status" value="5"/>
</dbReference>
<dbReference type="InterPro" id="IPR016024">
    <property type="entry name" value="ARM-type_fold"/>
</dbReference>
<gene>
    <name evidence="3" type="ORF">QQ055_04905</name>
</gene>
<evidence type="ECO:0000313" key="3">
    <source>
        <dbReference type="EMBL" id="MDL5056806.1"/>
    </source>
</evidence>
<keyword evidence="2" id="KW-0605">Phycobilisome</keyword>
<dbReference type="Gene3D" id="1.25.10.10">
    <property type="entry name" value="Leucine-rich Repeat Variant"/>
    <property type="match status" value="2"/>
</dbReference>
<protein>
    <submittedName>
        <fullName evidence="3">HEAT repeat domain-containing protein</fullName>
    </submittedName>
</protein>
<dbReference type="PANTHER" id="PTHR12697">
    <property type="entry name" value="PBS LYASE HEAT-LIKE PROTEIN"/>
    <property type="match status" value="1"/>
</dbReference>
<dbReference type="NCBIfam" id="NF045915">
    <property type="entry name" value="PhycobilmeDegNblB"/>
    <property type="match status" value="1"/>
</dbReference>
<dbReference type="InterPro" id="IPR004155">
    <property type="entry name" value="PBS_lyase_HEAT"/>
</dbReference>
<accession>A0ABT7M185</accession>
<proteinExistence type="predicted"/>
<dbReference type="Pfam" id="PF13646">
    <property type="entry name" value="HEAT_2"/>
    <property type="match status" value="2"/>
</dbReference>
<dbReference type="SUPFAM" id="SSF48371">
    <property type="entry name" value="ARM repeat"/>
    <property type="match status" value="1"/>
</dbReference>
<comment type="caution">
    <text evidence="3">The sequence shown here is derived from an EMBL/GenBank/DDBJ whole genome shotgun (WGS) entry which is preliminary data.</text>
</comment>
<evidence type="ECO:0000256" key="1">
    <source>
        <dbReference type="ARBA" id="ARBA00022549"/>
    </source>
</evidence>
<organism evidence="3 4">
    <name type="scientific">Geitlerinema calcuttense NRMC-F 0142</name>
    <dbReference type="NCBI Taxonomy" id="2922238"/>
    <lineage>
        <taxon>Bacteria</taxon>
        <taxon>Bacillati</taxon>
        <taxon>Cyanobacteriota</taxon>
        <taxon>Cyanophyceae</taxon>
        <taxon>Geitlerinematales</taxon>
        <taxon>Geitlerinemataceae</taxon>
        <taxon>Geitlerinema</taxon>
    </lineage>
</organism>
<dbReference type="PANTHER" id="PTHR12697:SF39">
    <property type="entry name" value="SLR1687 PROTEIN"/>
    <property type="match status" value="1"/>
</dbReference>
<reference evidence="3 4" key="1">
    <citation type="submission" date="2023-06" db="EMBL/GenBank/DDBJ databases">
        <title>Whole genome sequence of Oscillatoria calcuttensis NRMC-F 0142.</title>
        <authorList>
            <person name="Shakena Fathima T."/>
            <person name="Muralitharan G."/>
            <person name="Thajuddin N."/>
        </authorList>
    </citation>
    <scope>NUCLEOTIDE SEQUENCE [LARGE SCALE GENOMIC DNA]</scope>
    <source>
        <strain evidence="3 4">NRMC-F 0142</strain>
    </source>
</reference>
<evidence type="ECO:0000313" key="4">
    <source>
        <dbReference type="Proteomes" id="UP001230986"/>
    </source>
</evidence>
<keyword evidence="4" id="KW-1185">Reference proteome</keyword>
<keyword evidence="1" id="KW-0042">Antenna complex</keyword>
<sequence>MSVTPESVQQLLSSDDYGDRLRGVNQLRELDPAIAFEMIQPATNDPNVRVRYAAVSQVSSLGEQDRQVALELLRDRLLNDPEADVKAAAADSLGALHLTEAYPELEQIYQESSEWLVKFSILAALGELGDLRAFDLLKQGLSASTELEQTAAISALGELGDPRAVSLLIPFATNPDWQIRYRVVQALHRLGTSEAQTTLEQLTRDEVVQVAQEAKNSLSTM</sequence>
<dbReference type="InterPro" id="IPR011989">
    <property type="entry name" value="ARM-like"/>
</dbReference>